<accession>A0A1S1NGD2</accession>
<dbReference type="PANTHER" id="PTHR30289">
    <property type="entry name" value="UNCHARACTERIZED PROTEIN YBCL-RELATED"/>
    <property type="match status" value="1"/>
</dbReference>
<comment type="similarity">
    <text evidence="1">Belongs to the UPF0098 family.</text>
</comment>
<dbReference type="PANTHER" id="PTHR30289:SF1">
    <property type="entry name" value="PEBP (PHOSPHATIDYLETHANOLAMINE-BINDING PROTEIN) FAMILY PROTEIN"/>
    <property type="match status" value="1"/>
</dbReference>
<dbReference type="Pfam" id="PF01161">
    <property type="entry name" value="PBP"/>
    <property type="match status" value="1"/>
</dbReference>
<sequence>MHTLMRRAPIALVLLLLALPGCGGGKPDVAPASSSTGAAMSTAPGGFALTSPAFADNTPIPVEYSCKGRNVPPPLRWDKVPTGTRALALVVDDPDAPAGLYFHWLVTGIPPTTTEIGEGPLPPGATVSQNSAGKAEYFGPCPPAGTGVHHYRFQLYALGKPVTVAPTTPAPDAARTIADAALGEARTVGLFG</sequence>
<dbReference type="InterPro" id="IPR005247">
    <property type="entry name" value="YbhB_YbcL/LppC-like"/>
</dbReference>
<name>A0A1S1NGD2_9MYCO</name>
<dbReference type="AlphaFoldDB" id="A0A1S1NGD2"/>
<keyword evidence="2" id="KW-0732">Signal</keyword>
<dbReference type="Proteomes" id="UP000179734">
    <property type="component" value="Unassembled WGS sequence"/>
</dbReference>
<evidence type="ECO:0000313" key="4">
    <source>
        <dbReference type="Proteomes" id="UP000179734"/>
    </source>
</evidence>
<reference evidence="3 4" key="1">
    <citation type="submission" date="2016-10" db="EMBL/GenBank/DDBJ databases">
        <title>Genome sequence of Mycobacterium talmonii.</title>
        <authorList>
            <person name="Greninger A.L."/>
            <person name="Elliott B."/>
            <person name="Vasireddy S."/>
            <person name="Vasireddy R."/>
        </authorList>
    </citation>
    <scope>NUCLEOTIDE SEQUENCE [LARGE SCALE GENOMIC DNA]</scope>
    <source>
        <strain evidence="4">NE-TNMC-100812</strain>
    </source>
</reference>
<dbReference type="RefSeq" id="WP_071024454.1">
    <property type="nucleotide sequence ID" value="NZ_MLQM01000031.1"/>
</dbReference>
<evidence type="ECO:0000256" key="1">
    <source>
        <dbReference type="ARBA" id="ARBA00007120"/>
    </source>
</evidence>
<gene>
    <name evidence="3" type="ORF">BKN37_08455</name>
</gene>
<dbReference type="InterPro" id="IPR036610">
    <property type="entry name" value="PEBP-like_sf"/>
</dbReference>
<dbReference type="EMBL" id="MLQM01000031">
    <property type="protein sequence ID" value="OHV04774.1"/>
    <property type="molecule type" value="Genomic_DNA"/>
</dbReference>
<keyword evidence="4" id="KW-1185">Reference proteome</keyword>
<comment type="caution">
    <text evidence="3">The sequence shown here is derived from an EMBL/GenBank/DDBJ whole genome shotgun (WGS) entry which is preliminary data.</text>
</comment>
<dbReference type="SUPFAM" id="SSF49777">
    <property type="entry name" value="PEBP-like"/>
    <property type="match status" value="1"/>
</dbReference>
<dbReference type="NCBIfam" id="TIGR00481">
    <property type="entry name" value="YbhB/YbcL family Raf kinase inhibitor-like protein"/>
    <property type="match status" value="1"/>
</dbReference>
<feature type="signal peptide" evidence="2">
    <location>
        <begin position="1"/>
        <end position="23"/>
    </location>
</feature>
<organism evidence="3 4">
    <name type="scientific">Mycobacterium talmoniae</name>
    <dbReference type="NCBI Taxonomy" id="1858794"/>
    <lineage>
        <taxon>Bacteria</taxon>
        <taxon>Bacillati</taxon>
        <taxon>Actinomycetota</taxon>
        <taxon>Actinomycetes</taxon>
        <taxon>Mycobacteriales</taxon>
        <taxon>Mycobacteriaceae</taxon>
        <taxon>Mycobacterium</taxon>
    </lineage>
</organism>
<feature type="chain" id="PRO_5038973463" description="Lipoprotein LppC" evidence="2">
    <location>
        <begin position="24"/>
        <end position="192"/>
    </location>
</feature>
<dbReference type="InterPro" id="IPR008914">
    <property type="entry name" value="PEBP"/>
</dbReference>
<evidence type="ECO:0000313" key="3">
    <source>
        <dbReference type="EMBL" id="OHV04774.1"/>
    </source>
</evidence>
<dbReference type="Gene3D" id="3.90.280.10">
    <property type="entry name" value="PEBP-like"/>
    <property type="match status" value="1"/>
</dbReference>
<evidence type="ECO:0008006" key="5">
    <source>
        <dbReference type="Google" id="ProtNLM"/>
    </source>
</evidence>
<dbReference type="CDD" id="cd00865">
    <property type="entry name" value="PEBP_bact_arch"/>
    <property type="match status" value="1"/>
</dbReference>
<evidence type="ECO:0000256" key="2">
    <source>
        <dbReference type="SAM" id="SignalP"/>
    </source>
</evidence>
<protein>
    <recommendedName>
        <fullName evidence="5">Lipoprotein LppC</fullName>
    </recommendedName>
</protein>
<proteinExistence type="inferred from homology"/>